<keyword evidence="6" id="KW-1185">Reference proteome</keyword>
<comment type="subcellular location">
    <subcellularLocation>
        <location evidence="1">Cytoplasm</location>
        <location evidence="1">Cytoskeleton</location>
        <location evidence="1">Cilium axoneme</location>
    </subcellularLocation>
</comment>
<feature type="compositionally biased region" description="Basic and acidic residues" evidence="4">
    <location>
        <begin position="281"/>
        <end position="331"/>
    </location>
</feature>
<dbReference type="InterPro" id="IPR001611">
    <property type="entry name" value="Leu-rich_rpt"/>
</dbReference>
<accession>A0AAW1SP89</accession>
<organism evidence="5 6">
    <name type="scientific">Apatococcus fuscideae</name>
    <dbReference type="NCBI Taxonomy" id="2026836"/>
    <lineage>
        <taxon>Eukaryota</taxon>
        <taxon>Viridiplantae</taxon>
        <taxon>Chlorophyta</taxon>
        <taxon>core chlorophytes</taxon>
        <taxon>Trebouxiophyceae</taxon>
        <taxon>Chlorellales</taxon>
        <taxon>Chlorellaceae</taxon>
        <taxon>Apatococcus</taxon>
    </lineage>
</organism>
<dbReference type="Gene3D" id="3.80.10.10">
    <property type="entry name" value="Ribonuclease Inhibitor"/>
    <property type="match status" value="1"/>
</dbReference>
<dbReference type="AlphaFoldDB" id="A0AAW1SP89"/>
<dbReference type="EMBL" id="JALJOV010001183">
    <property type="protein sequence ID" value="KAK9852591.1"/>
    <property type="molecule type" value="Genomic_DNA"/>
</dbReference>
<name>A0AAW1SP89_9CHLO</name>
<proteinExistence type="predicted"/>
<dbReference type="InterPro" id="IPR032675">
    <property type="entry name" value="LRR_dom_sf"/>
</dbReference>
<dbReference type="SUPFAM" id="SSF52075">
    <property type="entry name" value="Outer arm dynein light chain 1"/>
    <property type="match status" value="1"/>
</dbReference>
<reference evidence="5 6" key="1">
    <citation type="journal article" date="2024" name="Nat. Commun.">
        <title>Phylogenomics reveals the evolutionary origins of lichenization in chlorophyte algae.</title>
        <authorList>
            <person name="Puginier C."/>
            <person name="Libourel C."/>
            <person name="Otte J."/>
            <person name="Skaloud P."/>
            <person name="Haon M."/>
            <person name="Grisel S."/>
            <person name="Petersen M."/>
            <person name="Berrin J.G."/>
            <person name="Delaux P.M."/>
            <person name="Dal Grande F."/>
            <person name="Keller J."/>
        </authorList>
    </citation>
    <scope>NUCLEOTIDE SEQUENCE [LARGE SCALE GENOMIC DNA]</scope>
    <source>
        <strain evidence="5 6">SAG 2523</strain>
    </source>
</reference>
<dbReference type="Proteomes" id="UP001485043">
    <property type="component" value="Unassembled WGS sequence"/>
</dbReference>
<sequence>MEPTNIINSKYLKEHYPDQKLKDISQLMLAAHDVEEVALPGLEHLTRLDLSRNHLSRLDGLAACASLKWLNLACNQISSLGPIATLSTLQVLNAGSNQLKGTIGLASLTSLGALILPDNQLTGITGLAKIPASVKVLGRLPSLRNLCLAGCPLAAAGDYQASLVELSASITILDGKRLEGRSKSRGLERSQQSQAHPDSVPASGLGKTVSDQKTQALAGSKRARAADRQQEADAEVGDEKLPRKVPRKLWQEAPANAFGSPNGPAGDAKREEEQIAAASSDKARAKGSREPHGRAKRGEEPIFIGSRDDTHSKGAKEPRGETKKGLKERKAGAPSQPIRQPPEPHVPTHQPKRQKTAPSGNPAEATVLSVLPILVALLDIVPGNTGAQVLMRQAGTSEHGSL</sequence>
<evidence type="ECO:0000256" key="1">
    <source>
        <dbReference type="ARBA" id="ARBA00004430"/>
    </source>
</evidence>
<evidence type="ECO:0000313" key="5">
    <source>
        <dbReference type="EMBL" id="KAK9852591.1"/>
    </source>
</evidence>
<dbReference type="GO" id="GO:0005930">
    <property type="term" value="C:axoneme"/>
    <property type="evidence" value="ECO:0007669"/>
    <property type="project" value="UniProtKB-SubCell"/>
</dbReference>
<feature type="region of interest" description="Disordered" evidence="4">
    <location>
        <begin position="181"/>
        <end position="363"/>
    </location>
</feature>
<feature type="compositionally biased region" description="Basic and acidic residues" evidence="4">
    <location>
        <begin position="224"/>
        <end position="242"/>
    </location>
</feature>
<dbReference type="PROSITE" id="PS51450">
    <property type="entry name" value="LRR"/>
    <property type="match status" value="2"/>
</dbReference>
<dbReference type="InterPro" id="IPR050576">
    <property type="entry name" value="Cilia_flagella_integrity"/>
</dbReference>
<gene>
    <name evidence="5" type="ORF">WJX84_007185</name>
</gene>
<comment type="caution">
    <text evidence="5">The sequence shown here is derived from an EMBL/GenBank/DDBJ whole genome shotgun (WGS) entry which is preliminary data.</text>
</comment>
<evidence type="ECO:0000256" key="3">
    <source>
        <dbReference type="ARBA" id="ARBA00022737"/>
    </source>
</evidence>
<evidence type="ECO:0000313" key="6">
    <source>
        <dbReference type="Proteomes" id="UP001485043"/>
    </source>
</evidence>
<dbReference type="Pfam" id="PF13855">
    <property type="entry name" value="LRR_8"/>
    <property type="match status" value="1"/>
</dbReference>
<keyword evidence="2" id="KW-0433">Leucine-rich repeat</keyword>
<dbReference type="PANTHER" id="PTHR45973">
    <property type="entry name" value="PROTEIN PHOSPHATASE 1 REGULATORY SUBUNIT SDS22-RELATED"/>
    <property type="match status" value="1"/>
</dbReference>
<dbReference type="PANTHER" id="PTHR45973:SF35">
    <property type="entry name" value="LEUCINE-RICH REPEAT-CONTAINING PROTEIN 43"/>
    <property type="match status" value="1"/>
</dbReference>
<evidence type="ECO:0000256" key="2">
    <source>
        <dbReference type="ARBA" id="ARBA00022614"/>
    </source>
</evidence>
<keyword evidence="3" id="KW-0677">Repeat</keyword>
<evidence type="ECO:0000256" key="4">
    <source>
        <dbReference type="SAM" id="MobiDB-lite"/>
    </source>
</evidence>
<protein>
    <submittedName>
        <fullName evidence="5">Uncharacterized protein</fullName>
    </submittedName>
</protein>